<gene>
    <name evidence="2" type="ORF">GO014_07570</name>
</gene>
<reference evidence="2 3" key="1">
    <citation type="submission" date="2019-12" db="EMBL/GenBank/DDBJ databases">
        <title>Devosia maris sp. nov., isolated from the deep seawater.</title>
        <authorList>
            <person name="Liu Y."/>
        </authorList>
    </citation>
    <scope>NUCLEOTIDE SEQUENCE [LARGE SCALE GENOMIC DNA]</scope>
    <source>
        <strain evidence="2 3">L53-10-65</strain>
    </source>
</reference>
<feature type="domain" description="IrrE N-terminal-like" evidence="1">
    <location>
        <begin position="99"/>
        <end position="220"/>
    </location>
</feature>
<name>A0A7X3FQE7_9HYPH</name>
<comment type="caution">
    <text evidence="2">The sequence shown here is derived from an EMBL/GenBank/DDBJ whole genome shotgun (WGS) entry which is preliminary data.</text>
</comment>
<sequence>MVRWCPDDKGRFHKRPFYKAEELDAECEKLLADFRREIGRKPDVAIDTDDLTVMIERHVGDLDVYADLSEDGPEVEGVTLFAAQRKPDVAIAERLTSDDRRSNRFRTTLAHELGHVALHDPLYQEKLAMGDLFAVVAEERLICKRDTMVDAPMTDWMEWQACYFSGALLMPRRAIIDLAKEHGDGITGAPRYGTEKGANLVADAMDRFLVSHDAARVRLSVLGLLG</sequence>
<organism evidence="2 3">
    <name type="scientific">Devosia marina</name>
    <dbReference type="NCBI Taxonomy" id="2683198"/>
    <lineage>
        <taxon>Bacteria</taxon>
        <taxon>Pseudomonadati</taxon>
        <taxon>Pseudomonadota</taxon>
        <taxon>Alphaproteobacteria</taxon>
        <taxon>Hyphomicrobiales</taxon>
        <taxon>Devosiaceae</taxon>
        <taxon>Devosia</taxon>
    </lineage>
</organism>
<evidence type="ECO:0000313" key="3">
    <source>
        <dbReference type="Proteomes" id="UP000438106"/>
    </source>
</evidence>
<evidence type="ECO:0000313" key="2">
    <source>
        <dbReference type="EMBL" id="MVS98877.1"/>
    </source>
</evidence>
<dbReference type="EMBL" id="WQRF01000001">
    <property type="protein sequence ID" value="MVS98877.1"/>
    <property type="molecule type" value="Genomic_DNA"/>
</dbReference>
<dbReference type="AlphaFoldDB" id="A0A7X3FQE7"/>
<evidence type="ECO:0000259" key="1">
    <source>
        <dbReference type="Pfam" id="PF06114"/>
    </source>
</evidence>
<keyword evidence="3" id="KW-1185">Reference proteome</keyword>
<dbReference type="Proteomes" id="UP000438106">
    <property type="component" value="Unassembled WGS sequence"/>
</dbReference>
<dbReference type="InterPro" id="IPR010359">
    <property type="entry name" value="IrrE_HExxH"/>
</dbReference>
<accession>A0A7X3FQE7</accession>
<proteinExistence type="predicted"/>
<dbReference type="Pfam" id="PF06114">
    <property type="entry name" value="Peptidase_M78"/>
    <property type="match status" value="1"/>
</dbReference>
<protein>
    <submittedName>
        <fullName evidence="2">ImmA/IrrE family metallo-endopeptidase</fullName>
    </submittedName>
</protein>